<dbReference type="PANTHER" id="PTHR45630:SF8">
    <property type="entry name" value="CATION-TRANSPORTING ATPASE"/>
    <property type="match status" value="1"/>
</dbReference>
<reference evidence="11 12" key="1">
    <citation type="submission" date="2017-03" db="EMBL/GenBank/DDBJ databases">
        <title>Genome Survey of Euroglyphus maynei.</title>
        <authorList>
            <person name="Arlian L.G."/>
            <person name="Morgan M.S."/>
            <person name="Rider S.D."/>
        </authorList>
    </citation>
    <scope>NUCLEOTIDE SEQUENCE [LARGE SCALE GENOMIC DNA]</scope>
    <source>
        <strain evidence="11">Arlian Lab</strain>
        <tissue evidence="11">Whole body</tissue>
    </source>
</reference>
<evidence type="ECO:0000256" key="6">
    <source>
        <dbReference type="ARBA" id="ARBA00022842"/>
    </source>
</evidence>
<evidence type="ECO:0000256" key="9">
    <source>
        <dbReference type="SAM" id="MobiDB-lite"/>
    </source>
</evidence>
<evidence type="ECO:0000256" key="4">
    <source>
        <dbReference type="ARBA" id="ARBA00022741"/>
    </source>
</evidence>
<dbReference type="EC" id="7.2.2.-" evidence="8"/>
<keyword evidence="3 8" id="KW-0479">Metal-binding</keyword>
<dbReference type="Proteomes" id="UP000194236">
    <property type="component" value="Unassembled WGS sequence"/>
</dbReference>
<comment type="similarity">
    <text evidence="8">Belongs to the cation transport ATPase (P-type) (TC 3.A.3) family. Type V subfamily.</text>
</comment>
<feature type="domain" description="P5B-type ATPase N-terminal" evidence="10">
    <location>
        <begin position="48"/>
        <end position="168"/>
    </location>
</feature>
<keyword evidence="6 8" id="KW-0460">Magnesium</keyword>
<comment type="caution">
    <text evidence="8">Lacks conserved residue(s) required for the propagation of feature annotation.</text>
</comment>
<protein>
    <recommendedName>
        <fullName evidence="8">Cation-transporting ATPase</fullName>
        <ecNumber evidence="8">7.2.2.-</ecNumber>
    </recommendedName>
</protein>
<evidence type="ECO:0000313" key="11">
    <source>
        <dbReference type="EMBL" id="OTF71142.1"/>
    </source>
</evidence>
<proteinExistence type="inferred from homology"/>
<gene>
    <name evidence="11" type="ORF">BLA29_007390</name>
</gene>
<evidence type="ECO:0000256" key="3">
    <source>
        <dbReference type="ARBA" id="ARBA00022723"/>
    </source>
</evidence>
<evidence type="ECO:0000256" key="5">
    <source>
        <dbReference type="ARBA" id="ARBA00022840"/>
    </source>
</evidence>
<accession>A0A1Y3ARQ3</accession>
<dbReference type="GO" id="GO:0005524">
    <property type="term" value="F:ATP binding"/>
    <property type="evidence" value="ECO:0007669"/>
    <property type="project" value="UniProtKB-UniRule"/>
</dbReference>
<keyword evidence="5 8" id="KW-0067">ATP-binding</keyword>
<keyword evidence="4 8" id="KW-0547">Nucleotide-binding</keyword>
<feature type="transmembrane region" description="Helical" evidence="8">
    <location>
        <begin position="64"/>
        <end position="81"/>
    </location>
</feature>
<dbReference type="Pfam" id="PF12409">
    <property type="entry name" value="P5-ATPase"/>
    <property type="match status" value="1"/>
</dbReference>
<keyword evidence="8" id="KW-0472">Membrane</keyword>
<organism evidence="11 12">
    <name type="scientific">Euroglyphus maynei</name>
    <name type="common">Mayne's house dust mite</name>
    <dbReference type="NCBI Taxonomy" id="6958"/>
    <lineage>
        <taxon>Eukaryota</taxon>
        <taxon>Metazoa</taxon>
        <taxon>Ecdysozoa</taxon>
        <taxon>Arthropoda</taxon>
        <taxon>Chelicerata</taxon>
        <taxon>Arachnida</taxon>
        <taxon>Acari</taxon>
        <taxon>Acariformes</taxon>
        <taxon>Sarcoptiformes</taxon>
        <taxon>Astigmata</taxon>
        <taxon>Psoroptidia</taxon>
        <taxon>Analgoidea</taxon>
        <taxon>Pyroglyphidae</taxon>
        <taxon>Pyroglyphinae</taxon>
        <taxon>Euroglyphus</taxon>
    </lineage>
</organism>
<evidence type="ECO:0000259" key="10">
    <source>
        <dbReference type="Pfam" id="PF12409"/>
    </source>
</evidence>
<evidence type="ECO:0000256" key="2">
    <source>
        <dbReference type="ARBA" id="ARBA00022553"/>
    </source>
</evidence>
<dbReference type="GO" id="GO:0016020">
    <property type="term" value="C:membrane"/>
    <property type="evidence" value="ECO:0007669"/>
    <property type="project" value="UniProtKB-SubCell"/>
</dbReference>
<feature type="compositionally biased region" description="Low complexity" evidence="9">
    <location>
        <begin position="1"/>
        <end position="10"/>
    </location>
</feature>
<dbReference type="OrthoDB" id="48943at2759"/>
<keyword evidence="8" id="KW-0812">Transmembrane</keyword>
<sequence>MSTLNNNNNNDNKEANNFCSSKPDAFKSKKVNPPPIRPGVKYINAEDEDQMEIYGFTPNPLKTFITWTAIIFTCGILRLIFHWKPHWMLFCTHNQCSLEKAKKVLLIDHFMQKFTENVVRTMNDQLIYHQIGSSSSSCWSAIPKENGQFEYVDSIVYFENKKVRYVWDNDSKEFHKVRGLDKDIKCTYFYNQKGLTASEQKQRTVISGGKSTE</sequence>
<dbReference type="InterPro" id="IPR047819">
    <property type="entry name" value="P5A-ATPase_N"/>
</dbReference>
<dbReference type="PANTHER" id="PTHR45630">
    <property type="entry name" value="CATION-TRANSPORTING ATPASE-RELATED"/>
    <property type="match status" value="1"/>
</dbReference>
<feature type="region of interest" description="Disordered" evidence="9">
    <location>
        <begin position="1"/>
        <end position="33"/>
    </location>
</feature>
<evidence type="ECO:0000313" key="12">
    <source>
        <dbReference type="Proteomes" id="UP000194236"/>
    </source>
</evidence>
<comment type="caution">
    <text evidence="11">The sequence shown here is derived from an EMBL/GenBank/DDBJ whole genome shotgun (WGS) entry which is preliminary data.</text>
</comment>
<comment type="catalytic activity">
    <reaction evidence="8">
        <text>ATP + H2O = ADP + phosphate + H(+)</text>
        <dbReference type="Rhea" id="RHEA:13065"/>
        <dbReference type="ChEBI" id="CHEBI:15377"/>
        <dbReference type="ChEBI" id="CHEBI:15378"/>
        <dbReference type="ChEBI" id="CHEBI:30616"/>
        <dbReference type="ChEBI" id="CHEBI:43474"/>
        <dbReference type="ChEBI" id="CHEBI:456216"/>
    </reaction>
</comment>
<dbReference type="GO" id="GO:0019829">
    <property type="term" value="F:ATPase-coupled monoatomic cation transmembrane transporter activity"/>
    <property type="evidence" value="ECO:0007669"/>
    <property type="project" value="UniProtKB-UniRule"/>
</dbReference>
<dbReference type="AlphaFoldDB" id="A0A1Y3ARQ3"/>
<dbReference type="GO" id="GO:0015203">
    <property type="term" value="F:polyamine transmembrane transporter activity"/>
    <property type="evidence" value="ECO:0007669"/>
    <property type="project" value="TreeGrafter"/>
</dbReference>
<keyword evidence="12" id="KW-1185">Reference proteome</keyword>
<evidence type="ECO:0000256" key="1">
    <source>
        <dbReference type="ARBA" id="ARBA00004141"/>
    </source>
</evidence>
<dbReference type="GO" id="GO:0006874">
    <property type="term" value="P:intracellular calcium ion homeostasis"/>
    <property type="evidence" value="ECO:0007669"/>
    <property type="project" value="TreeGrafter"/>
</dbReference>
<evidence type="ECO:0000256" key="7">
    <source>
        <dbReference type="ARBA" id="ARBA00022967"/>
    </source>
</evidence>
<keyword evidence="8" id="KW-1133">Transmembrane helix</keyword>
<dbReference type="GO" id="GO:0046872">
    <property type="term" value="F:metal ion binding"/>
    <property type="evidence" value="ECO:0007669"/>
    <property type="project" value="UniProtKB-UniRule"/>
</dbReference>
<comment type="subcellular location">
    <subcellularLocation>
        <location evidence="1 8">Membrane</location>
        <topology evidence="1 8">Multi-pass membrane protein</topology>
    </subcellularLocation>
</comment>
<dbReference type="GO" id="GO:0140358">
    <property type="term" value="F:P-type transmembrane transporter activity"/>
    <property type="evidence" value="ECO:0007669"/>
    <property type="project" value="InterPro"/>
</dbReference>
<dbReference type="EMBL" id="MUJZ01062391">
    <property type="protein sequence ID" value="OTF71142.1"/>
    <property type="molecule type" value="Genomic_DNA"/>
</dbReference>
<keyword evidence="7 8" id="KW-1278">Translocase</keyword>
<keyword evidence="2" id="KW-0597">Phosphoprotein</keyword>
<name>A0A1Y3ARQ3_EURMA</name>
<evidence type="ECO:0000256" key="8">
    <source>
        <dbReference type="RuleBase" id="RU362082"/>
    </source>
</evidence>
<dbReference type="InterPro" id="IPR006544">
    <property type="entry name" value="P-type_TPase_V"/>
</dbReference>